<proteinExistence type="predicted"/>
<reference evidence="4" key="1">
    <citation type="journal article" date="2019" name="Int. J. Syst. Evol. Microbiol.">
        <title>The Global Catalogue of Microorganisms (GCM) 10K type strain sequencing project: providing services to taxonomists for standard genome sequencing and annotation.</title>
        <authorList>
            <consortium name="The Broad Institute Genomics Platform"/>
            <consortium name="The Broad Institute Genome Sequencing Center for Infectious Disease"/>
            <person name="Wu L."/>
            <person name="Ma J."/>
        </authorList>
    </citation>
    <scope>NUCLEOTIDE SEQUENCE [LARGE SCALE GENOMIC DNA]</scope>
    <source>
        <strain evidence="4">KCTC 52644</strain>
    </source>
</reference>
<sequence length="250" mass="27255">MNYPNRTIKKGEKDATIVVEVQKMLNKRGIVKVTINGVFDELMKSSVKLFQSMTTDVYGNLLIADGVIGPITWGALFENEKIKVEKTSKSLLEAALEIATSQIGVLEQPLGSNAGPEVEKYLASVRSSKGNPWCMAFVYYCFQEASKTLKTTNPLIRTGGCLSQWNRTIAKKITASTAQSNPSFVIPGSIFIIDHGSGLGHTGIVKEVNNGYITTIEGNTNNKKSREGIGVFLLQSRKLNSINKGFIVCS</sequence>
<dbReference type="Pfam" id="PF01471">
    <property type="entry name" value="PG_binding_1"/>
    <property type="match status" value="1"/>
</dbReference>
<dbReference type="InterPro" id="IPR007921">
    <property type="entry name" value="CHAP_dom"/>
</dbReference>
<comment type="caution">
    <text evidence="3">The sequence shown here is derived from an EMBL/GenBank/DDBJ whole genome shotgun (WGS) entry which is preliminary data.</text>
</comment>
<dbReference type="InterPro" id="IPR038765">
    <property type="entry name" value="Papain-like_cys_pep_sf"/>
</dbReference>
<dbReference type="SUPFAM" id="SSF54001">
    <property type="entry name" value="Cysteine proteinases"/>
    <property type="match status" value="1"/>
</dbReference>
<keyword evidence="4" id="KW-1185">Reference proteome</keyword>
<evidence type="ECO:0000259" key="2">
    <source>
        <dbReference type="Pfam" id="PF05257"/>
    </source>
</evidence>
<dbReference type="Gene3D" id="1.10.101.10">
    <property type="entry name" value="PGBD-like superfamily/PGBD"/>
    <property type="match status" value="1"/>
</dbReference>
<dbReference type="RefSeq" id="WP_379805363.1">
    <property type="nucleotide sequence ID" value="NZ_JBHUOL010000010.1"/>
</dbReference>
<organism evidence="3 4">
    <name type="scientific">Flavobacterium ardleyense</name>
    <dbReference type="NCBI Taxonomy" id="2038737"/>
    <lineage>
        <taxon>Bacteria</taxon>
        <taxon>Pseudomonadati</taxon>
        <taxon>Bacteroidota</taxon>
        <taxon>Flavobacteriia</taxon>
        <taxon>Flavobacteriales</taxon>
        <taxon>Flavobacteriaceae</taxon>
        <taxon>Flavobacterium</taxon>
    </lineage>
</organism>
<feature type="domain" description="Peptidase C51" evidence="2">
    <location>
        <begin position="128"/>
        <end position="219"/>
    </location>
</feature>
<dbReference type="Proteomes" id="UP001597549">
    <property type="component" value="Unassembled WGS sequence"/>
</dbReference>
<dbReference type="EMBL" id="JBHUOL010000010">
    <property type="protein sequence ID" value="MFD2908154.1"/>
    <property type="molecule type" value="Genomic_DNA"/>
</dbReference>
<dbReference type="InterPro" id="IPR036366">
    <property type="entry name" value="PGBDSf"/>
</dbReference>
<dbReference type="Pfam" id="PF05257">
    <property type="entry name" value="CHAP"/>
    <property type="match status" value="1"/>
</dbReference>
<evidence type="ECO:0000259" key="1">
    <source>
        <dbReference type="Pfam" id="PF01471"/>
    </source>
</evidence>
<dbReference type="InterPro" id="IPR036365">
    <property type="entry name" value="PGBD-like_sf"/>
</dbReference>
<dbReference type="InterPro" id="IPR002477">
    <property type="entry name" value="Peptidoglycan-bd-like"/>
</dbReference>
<feature type="domain" description="Peptidoglycan binding-like" evidence="1">
    <location>
        <begin position="18"/>
        <end position="76"/>
    </location>
</feature>
<dbReference type="Gene3D" id="3.90.1720.60">
    <property type="match status" value="1"/>
</dbReference>
<evidence type="ECO:0000313" key="3">
    <source>
        <dbReference type="EMBL" id="MFD2908154.1"/>
    </source>
</evidence>
<protein>
    <submittedName>
        <fullName evidence="3">CHAP domain-containing protein</fullName>
    </submittedName>
</protein>
<gene>
    <name evidence="3" type="ORF">ACFSX9_05335</name>
</gene>
<accession>A0ABW5Z5X2</accession>
<dbReference type="SUPFAM" id="SSF47090">
    <property type="entry name" value="PGBD-like"/>
    <property type="match status" value="1"/>
</dbReference>
<evidence type="ECO:0000313" key="4">
    <source>
        <dbReference type="Proteomes" id="UP001597549"/>
    </source>
</evidence>
<name>A0ABW5Z5X2_9FLAO</name>